<evidence type="ECO:0000256" key="9">
    <source>
        <dbReference type="ARBA" id="ARBA00023136"/>
    </source>
</evidence>
<gene>
    <name evidence="13" type="ORF">F8388_024555</name>
</gene>
<dbReference type="Pfam" id="PF00560">
    <property type="entry name" value="LRR_1"/>
    <property type="match status" value="2"/>
</dbReference>
<dbReference type="InterPro" id="IPR032675">
    <property type="entry name" value="LRR_dom_sf"/>
</dbReference>
<keyword evidence="9" id="KW-0472">Membrane</keyword>
<dbReference type="InterPro" id="IPR046956">
    <property type="entry name" value="RLP23-like"/>
</dbReference>
<evidence type="ECO:0000259" key="12">
    <source>
        <dbReference type="Pfam" id="PF08263"/>
    </source>
</evidence>
<evidence type="ECO:0000256" key="2">
    <source>
        <dbReference type="ARBA" id="ARBA00009592"/>
    </source>
</evidence>
<comment type="caution">
    <text evidence="13">The sequence shown here is derived from an EMBL/GenBank/DDBJ whole genome shotgun (WGS) entry which is preliminary data.</text>
</comment>
<feature type="domain" description="Leucine-rich repeat-containing N-terminal plant-type" evidence="12">
    <location>
        <begin position="23"/>
        <end position="65"/>
    </location>
</feature>
<dbReference type="PANTHER" id="PTHR48063">
    <property type="entry name" value="LRR RECEPTOR-LIKE KINASE"/>
    <property type="match status" value="1"/>
</dbReference>
<comment type="similarity">
    <text evidence="2">Belongs to the RLP family.</text>
</comment>
<evidence type="ECO:0000256" key="8">
    <source>
        <dbReference type="ARBA" id="ARBA00022989"/>
    </source>
</evidence>
<keyword evidence="7" id="KW-0677">Repeat</keyword>
<keyword evidence="11" id="KW-0325">Glycoprotein</keyword>
<evidence type="ECO:0000256" key="11">
    <source>
        <dbReference type="ARBA" id="ARBA00023180"/>
    </source>
</evidence>
<proteinExistence type="inferred from homology"/>
<dbReference type="InterPro" id="IPR003591">
    <property type="entry name" value="Leu-rich_rpt_typical-subtyp"/>
</dbReference>
<evidence type="ECO:0000256" key="3">
    <source>
        <dbReference type="ARBA" id="ARBA00022475"/>
    </source>
</evidence>
<dbReference type="InterPro" id="IPR013210">
    <property type="entry name" value="LRR_N_plant-typ"/>
</dbReference>
<keyword evidence="10" id="KW-0675">Receptor</keyword>
<comment type="subcellular location">
    <subcellularLocation>
        <location evidence="1">Cell membrane</location>
        <topology evidence="1">Single-pass type I membrane protein</topology>
    </subcellularLocation>
</comment>
<dbReference type="SMART" id="SM00369">
    <property type="entry name" value="LRR_TYP"/>
    <property type="match status" value="5"/>
</dbReference>
<dbReference type="Pfam" id="PF08263">
    <property type="entry name" value="LRRNT_2"/>
    <property type="match status" value="1"/>
</dbReference>
<dbReference type="InterPro" id="IPR001611">
    <property type="entry name" value="Leu-rich_rpt"/>
</dbReference>
<evidence type="ECO:0000313" key="13">
    <source>
        <dbReference type="EMBL" id="KAF4380262.1"/>
    </source>
</evidence>
<dbReference type="GO" id="GO:0005886">
    <property type="term" value="C:plasma membrane"/>
    <property type="evidence" value="ECO:0007669"/>
    <property type="project" value="UniProtKB-SubCell"/>
</dbReference>
<evidence type="ECO:0000256" key="6">
    <source>
        <dbReference type="ARBA" id="ARBA00022729"/>
    </source>
</evidence>
<keyword evidence="3" id="KW-1003">Cell membrane</keyword>
<dbReference type="Pfam" id="PF13855">
    <property type="entry name" value="LRR_8"/>
    <property type="match status" value="1"/>
</dbReference>
<reference evidence="13 14" key="1">
    <citation type="journal article" date="2020" name="bioRxiv">
        <title>Sequence and annotation of 42 cannabis genomes reveals extensive copy number variation in cannabinoid synthesis and pathogen resistance genes.</title>
        <authorList>
            <person name="Mckernan K.J."/>
            <person name="Helbert Y."/>
            <person name="Kane L.T."/>
            <person name="Ebling H."/>
            <person name="Zhang L."/>
            <person name="Liu B."/>
            <person name="Eaton Z."/>
            <person name="Mclaughlin S."/>
            <person name="Kingan S."/>
            <person name="Baybayan P."/>
            <person name="Concepcion G."/>
            <person name="Jordan M."/>
            <person name="Riva A."/>
            <person name="Barbazuk W."/>
            <person name="Harkins T."/>
        </authorList>
    </citation>
    <scope>NUCLEOTIDE SEQUENCE [LARGE SCALE GENOMIC DNA]</scope>
    <source>
        <strain evidence="14">cv. Jamaican Lion 4</strain>
        <tissue evidence="13">Leaf</tissue>
    </source>
</reference>
<organism evidence="13 14">
    <name type="scientific">Cannabis sativa</name>
    <name type="common">Hemp</name>
    <name type="synonym">Marijuana</name>
    <dbReference type="NCBI Taxonomy" id="3483"/>
    <lineage>
        <taxon>Eukaryota</taxon>
        <taxon>Viridiplantae</taxon>
        <taxon>Streptophyta</taxon>
        <taxon>Embryophyta</taxon>
        <taxon>Tracheophyta</taxon>
        <taxon>Spermatophyta</taxon>
        <taxon>Magnoliopsida</taxon>
        <taxon>eudicotyledons</taxon>
        <taxon>Gunneridae</taxon>
        <taxon>Pentapetalae</taxon>
        <taxon>rosids</taxon>
        <taxon>fabids</taxon>
        <taxon>Rosales</taxon>
        <taxon>Cannabaceae</taxon>
        <taxon>Cannabis</taxon>
    </lineage>
</organism>
<dbReference type="SUPFAM" id="SSF52047">
    <property type="entry name" value="RNI-like"/>
    <property type="match status" value="1"/>
</dbReference>
<evidence type="ECO:0000256" key="4">
    <source>
        <dbReference type="ARBA" id="ARBA00022614"/>
    </source>
</evidence>
<keyword evidence="4" id="KW-0433">Leucine-rich repeat</keyword>
<keyword evidence="5" id="KW-0812">Transmembrane</keyword>
<protein>
    <recommendedName>
        <fullName evidence="12">Leucine-rich repeat-containing N-terminal plant-type domain-containing protein</fullName>
    </recommendedName>
</protein>
<evidence type="ECO:0000313" key="14">
    <source>
        <dbReference type="Proteomes" id="UP000525078"/>
    </source>
</evidence>
<accession>A0A7J6GBS6</accession>
<name>A0A7J6GBS6_CANSA</name>
<keyword evidence="6" id="KW-0732">Signal</keyword>
<evidence type="ECO:0000256" key="7">
    <source>
        <dbReference type="ARBA" id="ARBA00022737"/>
    </source>
</evidence>
<evidence type="ECO:0000256" key="1">
    <source>
        <dbReference type="ARBA" id="ARBA00004251"/>
    </source>
</evidence>
<evidence type="ECO:0000256" key="5">
    <source>
        <dbReference type="ARBA" id="ARBA00022692"/>
    </source>
</evidence>
<dbReference type="PANTHER" id="PTHR48063:SF98">
    <property type="entry name" value="LRR RECEPTOR-LIKE SERINE_THREONINE-PROTEIN KINASE FLS2"/>
    <property type="match status" value="1"/>
</dbReference>
<dbReference type="Proteomes" id="UP000525078">
    <property type="component" value="Unassembled WGS sequence"/>
</dbReference>
<dbReference type="EMBL" id="JAATIP010000065">
    <property type="protein sequence ID" value="KAF4380262.1"/>
    <property type="molecule type" value="Genomic_DNA"/>
</dbReference>
<sequence>MFHVEATTKTKHHNDDDHVLCVESEKQALLSFKQDLVDPFNRLTSWAANGDDDDDCCNWTGIICDSITGHVKQLQLANTYHDYGGLSGKVNPSLLNLTYLTHLDLSYNNFGGTPIPHFIGSLMSLKYLNFTRAGFEGKIPHQLGNLSSLNHLILRTNYDWDSSPDKLYADSLHWVSGLSSLVYLEMRANLSATSDHWLLSLNKIPSMLELHMSLCGLTHIHSISDVNFTSLEFLDISGNDFQYSSIPNWIFNLKKLVHLDLSYRFYSGDPFPRNLTNPKSFPSLKYLDLSFGSLNSLPDWVFGLKNMETFIAPYNNLDVSILCRFHNMTFLKHLDVSDQFNIDQSTYIPNCLYSFNNLETLYLISNKLYGVISSAIKNLTSIVNLDLSYNSLEGKIPKSIGILCNLQRISLSGNKLEGEISDALESFIGCNPKGITSFSLDENLFYGQLKDEVIEKFESLTC</sequence>
<keyword evidence="8" id="KW-1133">Transmembrane helix</keyword>
<evidence type="ECO:0000256" key="10">
    <source>
        <dbReference type="ARBA" id="ARBA00023170"/>
    </source>
</evidence>
<dbReference type="AlphaFoldDB" id="A0A7J6GBS6"/>
<dbReference type="Gene3D" id="3.80.10.10">
    <property type="entry name" value="Ribonuclease Inhibitor"/>
    <property type="match status" value="4"/>
</dbReference>